<feature type="domain" description="Nitroreductase" evidence="3">
    <location>
        <begin position="15"/>
        <end position="190"/>
    </location>
</feature>
<dbReference type="SUPFAM" id="SSF55469">
    <property type="entry name" value="FMN-dependent nitroreductase-like"/>
    <property type="match status" value="1"/>
</dbReference>
<dbReference type="Gene3D" id="3.40.109.10">
    <property type="entry name" value="NADH Oxidase"/>
    <property type="match status" value="1"/>
</dbReference>
<reference evidence="4" key="1">
    <citation type="submission" date="2018-05" db="EMBL/GenBank/DDBJ databases">
        <authorList>
            <person name="Lanie J.A."/>
            <person name="Ng W.-L."/>
            <person name="Kazmierczak K.M."/>
            <person name="Andrzejewski T.M."/>
            <person name="Davidsen T.M."/>
            <person name="Wayne K.J."/>
            <person name="Tettelin H."/>
            <person name="Glass J.I."/>
            <person name="Rusch D."/>
            <person name="Podicherti R."/>
            <person name="Tsui H.-C.T."/>
            <person name="Winkler M.E."/>
        </authorList>
    </citation>
    <scope>NUCLEOTIDE SEQUENCE</scope>
</reference>
<dbReference type="CDD" id="cd02062">
    <property type="entry name" value="Nitro_FMN_reductase"/>
    <property type="match status" value="1"/>
</dbReference>
<dbReference type="AlphaFoldDB" id="A0A382B231"/>
<dbReference type="GO" id="GO:0016491">
    <property type="term" value="F:oxidoreductase activity"/>
    <property type="evidence" value="ECO:0007669"/>
    <property type="project" value="UniProtKB-KW"/>
</dbReference>
<evidence type="ECO:0000259" key="3">
    <source>
        <dbReference type="Pfam" id="PF00881"/>
    </source>
</evidence>
<evidence type="ECO:0000313" key="4">
    <source>
        <dbReference type="EMBL" id="SVB07313.1"/>
    </source>
</evidence>
<dbReference type="InterPro" id="IPR000415">
    <property type="entry name" value="Nitroreductase-like"/>
</dbReference>
<keyword evidence="2" id="KW-0560">Oxidoreductase</keyword>
<dbReference type="EMBL" id="UINC01027672">
    <property type="protein sequence ID" value="SVB07313.1"/>
    <property type="molecule type" value="Genomic_DNA"/>
</dbReference>
<accession>A0A382B231</accession>
<name>A0A382B231_9ZZZZ</name>
<dbReference type="PANTHER" id="PTHR43673:SF10">
    <property type="entry name" value="NADH DEHYDROGENASE_NAD(P)H NITROREDUCTASE XCC3605-RELATED"/>
    <property type="match status" value="1"/>
</dbReference>
<comment type="similarity">
    <text evidence="1">Belongs to the nitroreductase family.</text>
</comment>
<protein>
    <recommendedName>
        <fullName evidence="3">Nitroreductase domain-containing protein</fullName>
    </recommendedName>
</protein>
<evidence type="ECO:0000256" key="2">
    <source>
        <dbReference type="ARBA" id="ARBA00023002"/>
    </source>
</evidence>
<dbReference type="PANTHER" id="PTHR43673">
    <property type="entry name" value="NAD(P)H NITROREDUCTASE YDGI-RELATED"/>
    <property type="match status" value="1"/>
</dbReference>
<sequence length="244" mass="28144">MTEAPDRYNSLMSVVRDRMTSRAFDPDYEIPNSHYELILEAARHAPSGANAQPWHYIVVTESKTKDLLAERFKAEQKARALAKMKFPTPNYEGIRSAPGLIVVVADFRYVKAFPVLNDDSEIDRMYRHNAERILLQSVAASVMSAHLAASALGYAVWWVTAIGQQAIQQELKPVLAIPDELDIIDIMCFGPPLKAPYKRWKKKLDQILHWDRFDPALFPTDDQIDTWIREHRHHVMYRDESRID</sequence>
<evidence type="ECO:0000256" key="1">
    <source>
        <dbReference type="ARBA" id="ARBA00007118"/>
    </source>
</evidence>
<organism evidence="4">
    <name type="scientific">marine metagenome</name>
    <dbReference type="NCBI Taxonomy" id="408172"/>
    <lineage>
        <taxon>unclassified sequences</taxon>
        <taxon>metagenomes</taxon>
        <taxon>ecological metagenomes</taxon>
    </lineage>
</organism>
<dbReference type="Pfam" id="PF00881">
    <property type="entry name" value="Nitroreductase"/>
    <property type="match status" value="1"/>
</dbReference>
<gene>
    <name evidence="4" type="ORF">METZ01_LOCUS160167</name>
</gene>
<proteinExistence type="inferred from homology"/>
<dbReference type="InterPro" id="IPR029479">
    <property type="entry name" value="Nitroreductase"/>
</dbReference>